<sequence length="82" mass="8231">MIKGAEPARGVLGRRRFVGALAAVAVTGPAGCGTQDTQDRPEAGTASTPARAASTGSAGVRRRWAVGAVWVGRVLGTPSSSR</sequence>
<proteinExistence type="predicted"/>
<protein>
    <submittedName>
        <fullName evidence="2">Uncharacterized protein</fullName>
    </submittedName>
</protein>
<feature type="region of interest" description="Disordered" evidence="1">
    <location>
        <begin position="28"/>
        <end position="58"/>
    </location>
</feature>
<dbReference type="RefSeq" id="WP_165340935.1">
    <property type="nucleotide sequence ID" value="NZ_JAAKZX010000060.1"/>
</dbReference>
<reference evidence="2 3" key="1">
    <citation type="submission" date="2020-02" db="EMBL/GenBank/DDBJ databases">
        <title>Whole-genome analyses of novel actinobacteria.</title>
        <authorList>
            <person name="Sahin N."/>
            <person name="Tokatli A."/>
        </authorList>
    </citation>
    <scope>NUCLEOTIDE SEQUENCE [LARGE SCALE GENOMIC DNA]</scope>
    <source>
        <strain evidence="2 3">YC419</strain>
    </source>
</reference>
<dbReference type="Proteomes" id="UP001518140">
    <property type="component" value="Unassembled WGS sequence"/>
</dbReference>
<organism evidence="2 3">
    <name type="scientific">Streptomyces ureilyticus</name>
    <dbReference type="NCBI Taxonomy" id="1775131"/>
    <lineage>
        <taxon>Bacteria</taxon>
        <taxon>Bacillati</taxon>
        <taxon>Actinomycetota</taxon>
        <taxon>Actinomycetes</taxon>
        <taxon>Kitasatosporales</taxon>
        <taxon>Streptomycetaceae</taxon>
        <taxon>Streptomyces</taxon>
    </lineage>
</organism>
<evidence type="ECO:0000256" key="1">
    <source>
        <dbReference type="SAM" id="MobiDB-lite"/>
    </source>
</evidence>
<evidence type="ECO:0000313" key="2">
    <source>
        <dbReference type="EMBL" id="NGO44349.1"/>
    </source>
</evidence>
<name>A0ABX0DV51_9ACTN</name>
<evidence type="ECO:0000313" key="3">
    <source>
        <dbReference type="Proteomes" id="UP001518140"/>
    </source>
</evidence>
<dbReference type="EMBL" id="JAAKZX010000060">
    <property type="protein sequence ID" value="NGO44349.1"/>
    <property type="molecule type" value="Genomic_DNA"/>
</dbReference>
<gene>
    <name evidence="2" type="ORF">G6048_20030</name>
</gene>
<keyword evidence="3" id="KW-1185">Reference proteome</keyword>
<accession>A0ABX0DV51</accession>
<comment type="caution">
    <text evidence="2">The sequence shown here is derived from an EMBL/GenBank/DDBJ whole genome shotgun (WGS) entry which is preliminary data.</text>
</comment>